<comment type="caution">
    <text evidence="8">The sequence shown here is derived from an EMBL/GenBank/DDBJ whole genome shotgun (WGS) entry which is preliminary data.</text>
</comment>
<dbReference type="CDD" id="cd07105">
    <property type="entry name" value="ALDH_SaliADH"/>
    <property type="match status" value="1"/>
</dbReference>
<evidence type="ECO:0000256" key="4">
    <source>
        <dbReference type="ARBA" id="ARBA00023027"/>
    </source>
</evidence>
<accession>A0A7C9VB62</accession>
<dbReference type="Pfam" id="PF00171">
    <property type="entry name" value="Aldedh"/>
    <property type="match status" value="1"/>
</dbReference>
<gene>
    <name evidence="8" type="ORF">G6N74_08740</name>
</gene>
<reference evidence="8 9" key="1">
    <citation type="submission" date="2020-02" db="EMBL/GenBank/DDBJ databases">
        <title>Genome sequence of the type strain CGMCC 1.15528 of Mesorhizobium zhangyense.</title>
        <authorList>
            <person name="Gao J."/>
            <person name="Sun J."/>
        </authorList>
    </citation>
    <scope>NUCLEOTIDE SEQUENCE [LARGE SCALE GENOMIC DNA]</scope>
    <source>
        <strain evidence="8 9">CGMCC 1.15528</strain>
    </source>
</reference>
<dbReference type="InterPro" id="IPR016162">
    <property type="entry name" value="Ald_DH_N"/>
</dbReference>
<evidence type="ECO:0000313" key="9">
    <source>
        <dbReference type="Proteomes" id="UP000481252"/>
    </source>
</evidence>
<dbReference type="Gene3D" id="3.40.309.10">
    <property type="entry name" value="Aldehyde Dehydrogenase, Chain A, domain 2"/>
    <property type="match status" value="1"/>
</dbReference>
<dbReference type="PROSITE" id="PS00687">
    <property type="entry name" value="ALDEHYDE_DEHYDR_GLU"/>
    <property type="match status" value="1"/>
</dbReference>
<comment type="similarity">
    <text evidence="1 6">Belongs to the aldehyde dehydrogenase family.</text>
</comment>
<dbReference type="InterPro" id="IPR016161">
    <property type="entry name" value="Ald_DH/histidinol_DH"/>
</dbReference>
<evidence type="ECO:0000256" key="1">
    <source>
        <dbReference type="ARBA" id="ARBA00009986"/>
    </source>
</evidence>
<dbReference type="InterPro" id="IPR015590">
    <property type="entry name" value="Aldehyde_DH_dom"/>
</dbReference>
<sequence length="483" mass="50460">MEVLGLSIGNEDQDASDGRTFERANPISGEVATRVAAATVEDARRAANRAAKAFPAWSATGPGARRKILLAAADKLQAKAPEFVAAMAAETGATAGWAMFNVGLAADMLREAASLTTQIAGEIIPSNRPGSLAMGIRQAAGVVLSIAPWNAPVILGVRSLAAPLACGNTVVMKTSEICPRTHRLIVDALHEAGLPEGVLNAISNAPDDASEIVEALIAHPAVRRVNFTGSTRVGRLIAETAGRYLKPVLLELGGKAPFVVLDDADIDEAVAAAAFGAYMNQGQICMSTERIVVDEKVADRFVTALAAKARSLEAGDPRKGNTPLGSVVDAGAANRIDQLIRDAVSKGAVLSAGGGIDRTIVQATLLDRVTPSMRIYGEESFGPVVTVVRVGSVDEAVRVANDTEYGLSAAVFGRDINRAMAVARRIESGICHINGPTVHDEAQMPFGGVKDSGYGRFGGKAGIAEFTELRWITIQDGPLHYPI</sequence>
<dbReference type="FunFam" id="3.40.605.10:FF:000012">
    <property type="entry name" value="NAD-dependent succinate-semialdehyde dehydrogenase"/>
    <property type="match status" value="1"/>
</dbReference>
<organism evidence="8 9">
    <name type="scientific">Mesorhizobium zhangyense</name>
    <dbReference type="NCBI Taxonomy" id="1776730"/>
    <lineage>
        <taxon>Bacteria</taxon>
        <taxon>Pseudomonadati</taxon>
        <taxon>Pseudomonadota</taxon>
        <taxon>Alphaproteobacteria</taxon>
        <taxon>Hyphomicrobiales</taxon>
        <taxon>Phyllobacteriaceae</taxon>
        <taxon>Mesorhizobium</taxon>
    </lineage>
</organism>
<dbReference type="Gene3D" id="3.40.605.10">
    <property type="entry name" value="Aldehyde Dehydrogenase, Chain A, domain 1"/>
    <property type="match status" value="1"/>
</dbReference>
<evidence type="ECO:0000313" key="8">
    <source>
        <dbReference type="EMBL" id="NGN41149.1"/>
    </source>
</evidence>
<feature type="active site" evidence="5">
    <location>
        <position position="251"/>
    </location>
</feature>
<keyword evidence="2" id="KW-0521">NADP</keyword>
<dbReference type="PANTHER" id="PTHR42986">
    <property type="entry name" value="BENZALDEHYDE DEHYDROGENASE YFMT"/>
    <property type="match status" value="1"/>
</dbReference>
<dbReference type="EMBL" id="JAAKZG010000003">
    <property type="protein sequence ID" value="NGN41149.1"/>
    <property type="molecule type" value="Genomic_DNA"/>
</dbReference>
<evidence type="ECO:0000259" key="7">
    <source>
        <dbReference type="Pfam" id="PF00171"/>
    </source>
</evidence>
<dbReference type="SUPFAM" id="SSF53720">
    <property type="entry name" value="ALDH-like"/>
    <property type="match status" value="1"/>
</dbReference>
<dbReference type="GO" id="GO:0016620">
    <property type="term" value="F:oxidoreductase activity, acting on the aldehyde or oxo group of donors, NAD or NADP as acceptor"/>
    <property type="evidence" value="ECO:0007669"/>
    <property type="project" value="InterPro"/>
</dbReference>
<dbReference type="Proteomes" id="UP000481252">
    <property type="component" value="Unassembled WGS sequence"/>
</dbReference>
<name>A0A7C9VB62_9HYPH</name>
<dbReference type="FunFam" id="3.40.309.10:FF:000010">
    <property type="entry name" value="Gamma-aminobutyraldehyde dehydrogenase"/>
    <property type="match status" value="1"/>
</dbReference>
<dbReference type="InterPro" id="IPR016163">
    <property type="entry name" value="Ald_DH_C"/>
</dbReference>
<evidence type="ECO:0000256" key="6">
    <source>
        <dbReference type="RuleBase" id="RU003345"/>
    </source>
</evidence>
<protein>
    <submittedName>
        <fullName evidence="8">Aldehyde dehydrogenase</fullName>
    </submittedName>
</protein>
<evidence type="ECO:0000256" key="2">
    <source>
        <dbReference type="ARBA" id="ARBA00022857"/>
    </source>
</evidence>
<dbReference type="AlphaFoldDB" id="A0A7C9VB62"/>
<proteinExistence type="inferred from homology"/>
<dbReference type="RefSeq" id="WP_165116367.1">
    <property type="nucleotide sequence ID" value="NZ_JAAKZG010000003.1"/>
</dbReference>
<keyword evidence="9" id="KW-1185">Reference proteome</keyword>
<dbReference type="InterPro" id="IPR029510">
    <property type="entry name" value="Ald_DH_CS_GLU"/>
</dbReference>
<keyword evidence="4" id="KW-0520">NAD</keyword>
<evidence type="ECO:0000256" key="3">
    <source>
        <dbReference type="ARBA" id="ARBA00023002"/>
    </source>
</evidence>
<keyword evidence="3 6" id="KW-0560">Oxidoreductase</keyword>
<dbReference type="PANTHER" id="PTHR42986:SF1">
    <property type="entry name" value="BENZALDEHYDE DEHYDROGENASE YFMT"/>
    <property type="match status" value="1"/>
</dbReference>
<evidence type="ECO:0000256" key="5">
    <source>
        <dbReference type="PROSITE-ProRule" id="PRU10007"/>
    </source>
</evidence>
<feature type="domain" description="Aldehyde dehydrogenase" evidence="7">
    <location>
        <begin position="16"/>
        <end position="472"/>
    </location>
</feature>